<organism evidence="4 5">
    <name type="scientific">Tetrahymena thermophila (strain SB210)</name>
    <dbReference type="NCBI Taxonomy" id="312017"/>
    <lineage>
        <taxon>Eukaryota</taxon>
        <taxon>Sar</taxon>
        <taxon>Alveolata</taxon>
        <taxon>Ciliophora</taxon>
        <taxon>Intramacronucleata</taxon>
        <taxon>Oligohymenophorea</taxon>
        <taxon>Hymenostomatida</taxon>
        <taxon>Tetrahymenina</taxon>
        <taxon>Tetrahymenidae</taxon>
        <taxon>Tetrahymena</taxon>
    </lineage>
</organism>
<dbReference type="Pfam" id="PF03031">
    <property type="entry name" value="NIF"/>
    <property type="match status" value="1"/>
</dbReference>
<dbReference type="KEGG" id="tet:TTHERM_00046580"/>
<keyword evidence="5" id="KW-1185">Reference proteome</keyword>
<keyword evidence="1" id="KW-0175">Coiled coil</keyword>
<evidence type="ECO:0000313" key="5">
    <source>
        <dbReference type="Proteomes" id="UP000009168"/>
    </source>
</evidence>
<proteinExistence type="predicted"/>
<feature type="compositionally biased region" description="Low complexity" evidence="2">
    <location>
        <begin position="1268"/>
        <end position="1298"/>
    </location>
</feature>
<dbReference type="InterPro" id="IPR023214">
    <property type="entry name" value="HAD_sf"/>
</dbReference>
<feature type="region of interest" description="Disordered" evidence="2">
    <location>
        <begin position="779"/>
        <end position="799"/>
    </location>
</feature>
<dbReference type="InParanoid" id="Q23DN3"/>
<evidence type="ECO:0000256" key="2">
    <source>
        <dbReference type="SAM" id="MobiDB-lite"/>
    </source>
</evidence>
<dbReference type="RefSeq" id="XP_001014653.3">
    <property type="nucleotide sequence ID" value="XM_001014653.3"/>
</dbReference>
<dbReference type="STRING" id="312017.Q23DN3"/>
<evidence type="ECO:0000256" key="1">
    <source>
        <dbReference type="SAM" id="Coils"/>
    </source>
</evidence>
<gene>
    <name evidence="4" type="ORF">TTHERM_00046580</name>
</gene>
<feature type="compositionally biased region" description="Polar residues" evidence="2">
    <location>
        <begin position="43"/>
        <end position="56"/>
    </location>
</feature>
<name>Q23DN3_TETTS</name>
<dbReference type="CDD" id="cd07521">
    <property type="entry name" value="HAD_FCP1-like"/>
    <property type="match status" value="1"/>
</dbReference>
<feature type="region of interest" description="Disordered" evidence="2">
    <location>
        <begin position="30"/>
        <end position="93"/>
    </location>
</feature>
<feature type="region of interest" description="Disordered" evidence="2">
    <location>
        <begin position="720"/>
        <end position="764"/>
    </location>
</feature>
<feature type="compositionally biased region" description="Low complexity" evidence="2">
    <location>
        <begin position="467"/>
        <end position="483"/>
    </location>
</feature>
<dbReference type="HOGENOM" id="CLU_240245_0_0_1"/>
<feature type="compositionally biased region" description="Polar residues" evidence="2">
    <location>
        <begin position="455"/>
        <end position="466"/>
    </location>
</feature>
<feature type="domain" description="FCP1 homology" evidence="3">
    <location>
        <begin position="1387"/>
        <end position="1529"/>
    </location>
</feature>
<feature type="compositionally biased region" description="Basic and acidic residues" evidence="2">
    <location>
        <begin position="30"/>
        <end position="40"/>
    </location>
</feature>
<dbReference type="InterPro" id="IPR004274">
    <property type="entry name" value="FCP1_dom"/>
</dbReference>
<dbReference type="InterPro" id="IPR050365">
    <property type="entry name" value="TIM50"/>
</dbReference>
<evidence type="ECO:0000259" key="3">
    <source>
        <dbReference type="PROSITE" id="PS50969"/>
    </source>
</evidence>
<feature type="compositionally biased region" description="Polar residues" evidence="2">
    <location>
        <begin position="720"/>
        <end position="733"/>
    </location>
</feature>
<sequence length="1566" mass="181401">MKEYITPFRNMRHKIQEQQASSKQILQFKKDNMSSGREDFNDQDIQQTKTFLSAPQSAEKWQKDKCKSKVSSNDAQQTPYLSPFNSEKNQPELNSNSIQNKYVDIEFSSIEAERTIKKKVNGENQIYENKNYLNAQQNELNMAKLYREAATSQVERNNLVKTQFNNRKQYVLNSSFDQTQNIKKMNNFLNLDAPNMIKAAQKQKMQVKRERANQSLNGSPAGKRNHFGMTQNLSQQKNIQEQNNTININDIICQSNLKQQQPFTTTSQNTTINSEFQNNSIKTIQKLNENTYQKRRPSNTDAYEFPQIIQSNKSSQSQFDRILVSKPSMQGRATPKILQENLVNSNMNKSISNIASIKIRKKSTQIDGRQLSKQEENNSAAVRRETYSHHNSKESGNKTNQYYDETSDDHSFEGRYKQNQIFNVKQKIKLQKQNNYSGYKIFSEKEGALIKYSPSKNQNQSEIGNENTSPTYNVQTTTTNSQSNQSNRLLFNQYLQQQTVVSQISTNKTHTKLRLEEIKSAYQRQTPIQGNNLLQNQNKIQYTNRPETIQQNINNYTINQATDKNKFQNLKINTKQEDIILEDENDCTLTINEDDKKLKGSQITHFNSPEKIKLDQSFQVFQNKQFEEDLENWKDERESLKKYSSSIQEENSIKTNTYQRKNADSSIIMEESALQQNIQENFASQIYEKASNYVQKNNSNIEQKNQSKLNTQSQNEMYNSFMQNGSSSFSNTDTELKKNNDSKYQIPNCQPISLNQSSNKMKDNNNQIQDSAIKNISTKQNNEQEQQQNTDTNTSNNAIDSQSLIPQQTSQILQINNSDDLPNQFQKQNESISAYDKESSANSSFIVQSQSNYTNHKDIKPVNQEGQEKIKQSELDNNEKQKIFDQQINMLSKEKDYQSIQNEGNQSLKVIQQQDSKDIQSIKQDQNSFQLQNQAIIQGKDDFFSQLNYAQSNNLTDDDILSKLDFQTIILWEQQIAELSGCFKSQNATRCYNSIVNYCSQYLMLVRSRNFDNFATFFNDEKSRKIVRNQMNLEHLGIIVLLHNYLDRKTFMNNINNIRNIASYIHLNFILLIDLIISRVFQSHKQLMCLNEQDLNIKTFSQNNKQYPEQLISMLVLIKDIASQNIYRKKMNKIQDYLLAMKQNNEILLNLYRTATKHDKDFYNHVQNVSKIIEKSLSVEETVIQILNIFALYLTILENNIGFQPLPFLAVCPSPYLPPKQKLQKIENASKKKINNDENSSSNSSNIDNVIHENETTTIETQPKEDQINIQGQTQKQQDKSNLNNQNLNKQPIKQNQNTEKILNRTQRSLSKQLTKGQSNNSTNKRSATPNSYAQGHRNTFNQLDTDKKALSPSPQVFTTGNRRKSSQLATHSSTNIKYQKEEKSNTKQFEYTLVLDLDETLVHYSETNNGGQFVVRPFANQFLQVLSEYYEIVVFTAAMPDYANWVLDNLDPNKYVTYRLFRQHAVHIGNVFIKDLSRIGRPLEKTIIIDNVADNFQLQPENGIFIKGWFSDPNDTALVELLPLLKEIATKKVPDVRKALKSLKEQMIQNIQNGIQNPHLNLKLD</sequence>
<dbReference type="GeneID" id="7842571"/>
<feature type="compositionally biased region" description="Polar residues" evidence="2">
    <location>
        <begin position="69"/>
        <end position="93"/>
    </location>
</feature>
<reference evidence="5" key="1">
    <citation type="journal article" date="2006" name="PLoS Biol.">
        <title>Macronuclear genome sequence of the ciliate Tetrahymena thermophila, a model eukaryote.</title>
        <authorList>
            <person name="Eisen J.A."/>
            <person name="Coyne R.S."/>
            <person name="Wu M."/>
            <person name="Wu D."/>
            <person name="Thiagarajan M."/>
            <person name="Wortman J.R."/>
            <person name="Badger J.H."/>
            <person name="Ren Q."/>
            <person name="Amedeo P."/>
            <person name="Jones K.M."/>
            <person name="Tallon L.J."/>
            <person name="Delcher A.L."/>
            <person name="Salzberg S.L."/>
            <person name="Silva J.C."/>
            <person name="Haas B.J."/>
            <person name="Majoros W.H."/>
            <person name="Farzad M."/>
            <person name="Carlton J.M."/>
            <person name="Smith R.K. Jr."/>
            <person name="Garg J."/>
            <person name="Pearlman R.E."/>
            <person name="Karrer K.M."/>
            <person name="Sun L."/>
            <person name="Manning G."/>
            <person name="Elde N.C."/>
            <person name="Turkewitz A.P."/>
            <person name="Asai D.J."/>
            <person name="Wilkes D.E."/>
            <person name="Wang Y."/>
            <person name="Cai H."/>
            <person name="Collins K."/>
            <person name="Stewart B.A."/>
            <person name="Lee S.R."/>
            <person name="Wilamowska K."/>
            <person name="Weinberg Z."/>
            <person name="Ruzzo W.L."/>
            <person name="Wloga D."/>
            <person name="Gaertig J."/>
            <person name="Frankel J."/>
            <person name="Tsao C.-C."/>
            <person name="Gorovsky M.A."/>
            <person name="Keeling P.J."/>
            <person name="Waller R.F."/>
            <person name="Patron N.J."/>
            <person name="Cherry J.M."/>
            <person name="Stover N.A."/>
            <person name="Krieger C.J."/>
            <person name="del Toro C."/>
            <person name="Ryder H.F."/>
            <person name="Williamson S.C."/>
            <person name="Barbeau R.A."/>
            <person name="Hamilton E.P."/>
            <person name="Orias E."/>
        </authorList>
    </citation>
    <scope>NUCLEOTIDE SEQUENCE [LARGE SCALE GENOMIC DNA]</scope>
    <source>
        <strain evidence="5">SB210</strain>
    </source>
</reference>
<dbReference type="Proteomes" id="UP000009168">
    <property type="component" value="Unassembled WGS sequence"/>
</dbReference>
<evidence type="ECO:0000313" key="4">
    <source>
        <dbReference type="EMBL" id="EAR94530.3"/>
    </source>
</evidence>
<feature type="compositionally biased region" description="Low complexity" evidence="2">
    <location>
        <begin position="779"/>
        <end position="797"/>
    </location>
</feature>
<dbReference type="PROSITE" id="PS50969">
    <property type="entry name" value="FCP1"/>
    <property type="match status" value="1"/>
</dbReference>
<feature type="coiled-coil region" evidence="1">
    <location>
        <begin position="623"/>
        <end position="650"/>
    </location>
</feature>
<feature type="compositionally biased region" description="Basic and acidic residues" evidence="2">
    <location>
        <begin position="370"/>
        <end position="396"/>
    </location>
</feature>
<accession>Q23DN3</accession>
<dbReference type="FunFam" id="3.40.50.1000:FF:000184">
    <property type="entry name" value="Uncharacterized protein"/>
    <property type="match status" value="1"/>
</dbReference>
<feature type="compositionally biased region" description="Polar residues" evidence="2">
    <location>
        <begin position="1353"/>
        <end position="1378"/>
    </location>
</feature>
<feature type="region of interest" description="Disordered" evidence="2">
    <location>
        <begin position="455"/>
        <end position="483"/>
    </location>
</feature>
<dbReference type="SUPFAM" id="SSF56784">
    <property type="entry name" value="HAD-like"/>
    <property type="match status" value="1"/>
</dbReference>
<feature type="compositionally biased region" description="Polar residues" evidence="2">
    <location>
        <begin position="1299"/>
        <end position="1344"/>
    </location>
</feature>
<dbReference type="OrthoDB" id="445750at2759"/>
<dbReference type="InterPro" id="IPR036412">
    <property type="entry name" value="HAD-like_sf"/>
</dbReference>
<dbReference type="eggNOG" id="KOG1605">
    <property type="taxonomic scope" value="Eukaryota"/>
</dbReference>
<dbReference type="Gene3D" id="3.40.50.1000">
    <property type="entry name" value="HAD superfamily/HAD-like"/>
    <property type="match status" value="1"/>
</dbReference>
<feature type="compositionally biased region" description="Polar residues" evidence="2">
    <location>
        <begin position="742"/>
        <end position="764"/>
    </location>
</feature>
<protein>
    <submittedName>
        <fullName evidence="4">NLI interacting factor-like phosphatase</fullName>
    </submittedName>
</protein>
<dbReference type="PANTHER" id="PTHR12210">
    <property type="entry name" value="DULLARD PROTEIN PHOSPHATASE"/>
    <property type="match status" value="1"/>
</dbReference>
<dbReference type="SMART" id="SM00577">
    <property type="entry name" value="CPDc"/>
    <property type="match status" value="1"/>
</dbReference>
<feature type="region of interest" description="Disordered" evidence="2">
    <location>
        <begin position="362"/>
        <end position="410"/>
    </location>
</feature>
<dbReference type="EMBL" id="GG662712">
    <property type="protein sequence ID" value="EAR94530.3"/>
    <property type="molecule type" value="Genomic_DNA"/>
</dbReference>
<feature type="region of interest" description="Disordered" evidence="2">
    <location>
        <begin position="1258"/>
        <end position="1382"/>
    </location>
</feature>